<evidence type="ECO:0000313" key="3">
    <source>
        <dbReference type="Proteomes" id="UP000291084"/>
    </source>
</evidence>
<gene>
    <name evidence="2" type="primary">Vigan.03G136800</name>
    <name evidence="2" type="ORF">VIGAN_03136800</name>
</gene>
<feature type="chain" id="PRO_5006617209" evidence="1">
    <location>
        <begin position="17"/>
        <end position="100"/>
    </location>
</feature>
<evidence type="ECO:0000313" key="2">
    <source>
        <dbReference type="EMBL" id="BAT81607.1"/>
    </source>
</evidence>
<reference evidence="2 3" key="1">
    <citation type="journal article" date="2015" name="Sci. Rep.">
        <title>The power of single molecule real-time sequencing technology in the de novo assembly of a eukaryotic genome.</title>
        <authorList>
            <person name="Sakai H."/>
            <person name="Naito K."/>
            <person name="Ogiso-Tanaka E."/>
            <person name="Takahashi Y."/>
            <person name="Iseki K."/>
            <person name="Muto C."/>
            <person name="Satou K."/>
            <person name="Teruya K."/>
            <person name="Shiroma A."/>
            <person name="Shimoji M."/>
            <person name="Hirano T."/>
            <person name="Itoh T."/>
            <person name="Kaga A."/>
            <person name="Tomooka N."/>
        </authorList>
    </citation>
    <scope>NUCLEOTIDE SEQUENCE [LARGE SCALE GENOMIC DNA]</scope>
    <source>
        <strain evidence="3">cv. Shumari</strain>
    </source>
</reference>
<dbReference type="Proteomes" id="UP000291084">
    <property type="component" value="Chromosome 3"/>
</dbReference>
<keyword evidence="1" id="KW-0732">Signal</keyword>
<sequence length="100" mass="11800">MLHIIFWLYVSIYSLPKNCTRFSKNICTVAYEQLSCTNLFSLVFKNDHCIYLYTNLCYYLVHKTLCHFLSGYLVSFSSISFSLQYFSEFFLWGLGKQILG</sequence>
<feature type="signal peptide" evidence="1">
    <location>
        <begin position="1"/>
        <end position="16"/>
    </location>
</feature>
<accession>A0A0S3RLZ1</accession>
<dbReference type="AlphaFoldDB" id="A0A0S3RLZ1"/>
<evidence type="ECO:0000256" key="1">
    <source>
        <dbReference type="SAM" id="SignalP"/>
    </source>
</evidence>
<protein>
    <submittedName>
        <fullName evidence="2">Uncharacterized protein</fullName>
    </submittedName>
</protein>
<proteinExistence type="predicted"/>
<keyword evidence="3" id="KW-1185">Reference proteome</keyword>
<organism evidence="2 3">
    <name type="scientific">Vigna angularis var. angularis</name>
    <dbReference type="NCBI Taxonomy" id="157739"/>
    <lineage>
        <taxon>Eukaryota</taxon>
        <taxon>Viridiplantae</taxon>
        <taxon>Streptophyta</taxon>
        <taxon>Embryophyta</taxon>
        <taxon>Tracheophyta</taxon>
        <taxon>Spermatophyta</taxon>
        <taxon>Magnoliopsida</taxon>
        <taxon>eudicotyledons</taxon>
        <taxon>Gunneridae</taxon>
        <taxon>Pentapetalae</taxon>
        <taxon>rosids</taxon>
        <taxon>fabids</taxon>
        <taxon>Fabales</taxon>
        <taxon>Fabaceae</taxon>
        <taxon>Papilionoideae</taxon>
        <taxon>50 kb inversion clade</taxon>
        <taxon>NPAAA clade</taxon>
        <taxon>indigoferoid/millettioid clade</taxon>
        <taxon>Phaseoleae</taxon>
        <taxon>Vigna</taxon>
    </lineage>
</organism>
<dbReference type="EMBL" id="AP015036">
    <property type="protein sequence ID" value="BAT81607.1"/>
    <property type="molecule type" value="Genomic_DNA"/>
</dbReference>
<name>A0A0S3RLZ1_PHAAN</name>